<dbReference type="EMBL" id="OX596088">
    <property type="protein sequence ID" value="CAN0508561.1"/>
    <property type="molecule type" value="Genomic_DNA"/>
</dbReference>
<dbReference type="Proteomes" id="UP001162501">
    <property type="component" value="Chromosome 4"/>
</dbReference>
<name>A0AC59ZTY3_RANTA</name>
<sequence length="144" mass="15571">MAPRFSRGKGQQEPLRPCRPDSQLLLTSPPNAPTLPTLYLPELARSPAAAAAATAVTTKDPPSCNPILSAFLFLLQQVRTGCPSRGYGGRRVQRVTPPFLHALPWSAVLSGVVERVLRDSFLDWWREGSCGFGFVRFVGAAPGV</sequence>
<proteinExistence type="predicted"/>
<evidence type="ECO:0000313" key="1">
    <source>
        <dbReference type="EMBL" id="CAN0508561.1"/>
    </source>
</evidence>
<organism evidence="1 2">
    <name type="scientific">Rangifer tarandus platyrhynchus</name>
    <name type="common">Svalbard reindeer</name>
    <dbReference type="NCBI Taxonomy" id="3082113"/>
    <lineage>
        <taxon>Eukaryota</taxon>
        <taxon>Metazoa</taxon>
        <taxon>Chordata</taxon>
        <taxon>Craniata</taxon>
        <taxon>Vertebrata</taxon>
        <taxon>Euteleostomi</taxon>
        <taxon>Mammalia</taxon>
        <taxon>Eutheria</taxon>
        <taxon>Laurasiatheria</taxon>
        <taxon>Artiodactyla</taxon>
        <taxon>Ruminantia</taxon>
        <taxon>Pecora</taxon>
        <taxon>Cervidae</taxon>
        <taxon>Odocoileinae</taxon>
        <taxon>Rangifer</taxon>
    </lineage>
</organism>
<accession>A0AC59ZTY3</accession>
<reference evidence="1" key="2">
    <citation type="submission" date="2025-03" db="EMBL/GenBank/DDBJ databases">
        <authorList>
            <consortium name="ELIXIR-Norway"/>
            <consortium name="Elixir Norway"/>
        </authorList>
    </citation>
    <scope>NUCLEOTIDE SEQUENCE</scope>
</reference>
<evidence type="ECO:0000313" key="2">
    <source>
        <dbReference type="Proteomes" id="UP001162501"/>
    </source>
</evidence>
<reference evidence="1" key="1">
    <citation type="submission" date="2023-05" db="EMBL/GenBank/DDBJ databases">
        <authorList>
            <consortium name="ELIXIR-Norway"/>
        </authorList>
    </citation>
    <scope>NUCLEOTIDE SEQUENCE</scope>
</reference>
<gene>
    <name evidence="1" type="ORF">MRATA1EN22A_LOCUS22825</name>
</gene>
<protein>
    <submittedName>
        <fullName evidence="1">Uncharacterized protein</fullName>
    </submittedName>
</protein>